<dbReference type="PANTHER" id="PTHR24026">
    <property type="entry name" value="FAT ATYPICAL CADHERIN-RELATED"/>
    <property type="match status" value="1"/>
</dbReference>
<evidence type="ECO:0000313" key="15">
    <source>
        <dbReference type="Proteomes" id="UP000792457"/>
    </source>
</evidence>
<keyword evidence="4" id="KW-0732">Signal</keyword>
<dbReference type="GO" id="GO:0005509">
    <property type="term" value="F:calcium ion binding"/>
    <property type="evidence" value="ECO:0007669"/>
    <property type="project" value="UniProtKB-UniRule"/>
</dbReference>
<reference evidence="14" key="1">
    <citation type="submission" date="2013-04" db="EMBL/GenBank/DDBJ databases">
        <authorList>
            <person name="Qu J."/>
            <person name="Murali S.C."/>
            <person name="Bandaranaike D."/>
            <person name="Bellair M."/>
            <person name="Blankenburg K."/>
            <person name="Chao H."/>
            <person name="Dinh H."/>
            <person name="Doddapaneni H."/>
            <person name="Downs B."/>
            <person name="Dugan-Rocha S."/>
            <person name="Elkadiri S."/>
            <person name="Gnanaolivu R.D."/>
            <person name="Hernandez B."/>
            <person name="Javaid M."/>
            <person name="Jayaseelan J.C."/>
            <person name="Lee S."/>
            <person name="Li M."/>
            <person name="Ming W."/>
            <person name="Munidasa M."/>
            <person name="Muniz J."/>
            <person name="Nguyen L."/>
            <person name="Ongeri F."/>
            <person name="Osuji N."/>
            <person name="Pu L.-L."/>
            <person name="Puazo M."/>
            <person name="Qu C."/>
            <person name="Quiroz J."/>
            <person name="Raj R."/>
            <person name="Weissenberger G."/>
            <person name="Xin Y."/>
            <person name="Zou X."/>
            <person name="Han Y."/>
            <person name="Richards S."/>
            <person name="Worley K."/>
            <person name="Muzny D."/>
            <person name="Gibbs R."/>
        </authorList>
    </citation>
    <scope>NUCLEOTIDE SEQUENCE</scope>
    <source>
        <strain evidence="14">Sampled in the wild</strain>
    </source>
</reference>
<feature type="compositionally biased region" description="Polar residues" evidence="12">
    <location>
        <begin position="1"/>
        <end position="13"/>
    </location>
</feature>
<evidence type="ECO:0000256" key="2">
    <source>
        <dbReference type="ARBA" id="ARBA00022475"/>
    </source>
</evidence>
<feature type="non-terminal residue" evidence="14">
    <location>
        <position position="1"/>
    </location>
</feature>
<evidence type="ECO:0000259" key="13">
    <source>
        <dbReference type="PROSITE" id="PS50268"/>
    </source>
</evidence>
<keyword evidence="7" id="KW-0130">Cell adhesion</keyword>
<dbReference type="PANTHER" id="PTHR24026:SF133">
    <property type="entry name" value="CADHERIN-RELATED FAMILY MEMBER 2"/>
    <property type="match status" value="1"/>
</dbReference>
<dbReference type="AlphaFoldDB" id="A0A8K0KE06"/>
<evidence type="ECO:0000256" key="1">
    <source>
        <dbReference type="ARBA" id="ARBA00004251"/>
    </source>
</evidence>
<proteinExistence type="predicted"/>
<dbReference type="SMART" id="SM00112">
    <property type="entry name" value="CA"/>
    <property type="match status" value="3"/>
</dbReference>
<dbReference type="FunFam" id="2.60.40.60:FF:000026">
    <property type="entry name" value="FAT atypical cadherin 1"/>
    <property type="match status" value="1"/>
</dbReference>
<evidence type="ECO:0000313" key="14">
    <source>
        <dbReference type="EMBL" id="KAG8232454.1"/>
    </source>
</evidence>
<dbReference type="OrthoDB" id="9990384at2759"/>
<feature type="domain" description="Cadherin" evidence="13">
    <location>
        <begin position="283"/>
        <end position="386"/>
    </location>
</feature>
<keyword evidence="9" id="KW-0472">Membrane</keyword>
<feature type="domain" description="Cadherin" evidence="13">
    <location>
        <begin position="52"/>
        <end position="166"/>
    </location>
</feature>
<dbReference type="SUPFAM" id="SSF49313">
    <property type="entry name" value="Cadherin-like"/>
    <property type="match status" value="4"/>
</dbReference>
<dbReference type="EMBL" id="KZ308619">
    <property type="protein sequence ID" value="KAG8232454.1"/>
    <property type="molecule type" value="Genomic_DNA"/>
</dbReference>
<reference evidence="14" key="2">
    <citation type="submission" date="2017-10" db="EMBL/GenBank/DDBJ databases">
        <title>Ladona fulva Genome sequencing and assembly.</title>
        <authorList>
            <person name="Murali S."/>
            <person name="Richards S."/>
            <person name="Bandaranaike D."/>
            <person name="Bellair M."/>
            <person name="Blankenburg K."/>
            <person name="Chao H."/>
            <person name="Dinh H."/>
            <person name="Doddapaneni H."/>
            <person name="Dugan-Rocha S."/>
            <person name="Elkadiri S."/>
            <person name="Gnanaolivu R."/>
            <person name="Hernandez B."/>
            <person name="Skinner E."/>
            <person name="Javaid M."/>
            <person name="Lee S."/>
            <person name="Li M."/>
            <person name="Ming W."/>
            <person name="Munidasa M."/>
            <person name="Muniz J."/>
            <person name="Nguyen L."/>
            <person name="Hughes D."/>
            <person name="Osuji N."/>
            <person name="Pu L.-L."/>
            <person name="Puazo M."/>
            <person name="Qu C."/>
            <person name="Quiroz J."/>
            <person name="Raj R."/>
            <person name="Weissenberger G."/>
            <person name="Xin Y."/>
            <person name="Zou X."/>
            <person name="Han Y."/>
            <person name="Worley K."/>
            <person name="Muzny D."/>
            <person name="Gibbs R."/>
        </authorList>
    </citation>
    <scope>NUCLEOTIDE SEQUENCE</scope>
    <source>
        <strain evidence="14">Sampled in the wild</strain>
    </source>
</reference>
<keyword evidence="8" id="KW-1133">Transmembrane helix</keyword>
<dbReference type="Proteomes" id="UP000792457">
    <property type="component" value="Unassembled WGS sequence"/>
</dbReference>
<protein>
    <recommendedName>
        <fullName evidence="13">Cadherin domain-containing protein</fullName>
    </recommendedName>
</protein>
<keyword evidence="5" id="KW-0677">Repeat</keyword>
<organism evidence="14 15">
    <name type="scientific">Ladona fulva</name>
    <name type="common">Scarce chaser dragonfly</name>
    <name type="synonym">Libellula fulva</name>
    <dbReference type="NCBI Taxonomy" id="123851"/>
    <lineage>
        <taxon>Eukaryota</taxon>
        <taxon>Metazoa</taxon>
        <taxon>Ecdysozoa</taxon>
        <taxon>Arthropoda</taxon>
        <taxon>Hexapoda</taxon>
        <taxon>Insecta</taxon>
        <taxon>Pterygota</taxon>
        <taxon>Palaeoptera</taxon>
        <taxon>Odonata</taxon>
        <taxon>Epiprocta</taxon>
        <taxon>Anisoptera</taxon>
        <taxon>Libelluloidea</taxon>
        <taxon>Libellulidae</taxon>
        <taxon>Ladona</taxon>
    </lineage>
</organism>
<accession>A0A8K0KE06</accession>
<keyword evidence="3" id="KW-0812">Transmembrane</keyword>
<evidence type="ECO:0000256" key="3">
    <source>
        <dbReference type="ARBA" id="ARBA00022692"/>
    </source>
</evidence>
<dbReference type="Pfam" id="PF00028">
    <property type="entry name" value="Cadherin"/>
    <property type="match status" value="4"/>
</dbReference>
<dbReference type="CDD" id="cd11304">
    <property type="entry name" value="Cadherin_repeat"/>
    <property type="match status" value="4"/>
</dbReference>
<comment type="caution">
    <text evidence="14">The sequence shown here is derived from an EMBL/GenBank/DDBJ whole genome shotgun (WGS) entry which is preliminary data.</text>
</comment>
<keyword evidence="2" id="KW-1003">Cell membrane</keyword>
<comment type="function">
    <text evidence="10">Cadherins are calcium-dependent cell adhesion proteins. They preferentially interact with themselves in a homophilic manner in connecting cells.</text>
</comment>
<feature type="region of interest" description="Disordered" evidence="12">
    <location>
        <begin position="1"/>
        <end position="23"/>
    </location>
</feature>
<evidence type="ECO:0000256" key="9">
    <source>
        <dbReference type="ARBA" id="ARBA00023136"/>
    </source>
</evidence>
<evidence type="ECO:0000256" key="8">
    <source>
        <dbReference type="ARBA" id="ARBA00022989"/>
    </source>
</evidence>
<evidence type="ECO:0000256" key="6">
    <source>
        <dbReference type="ARBA" id="ARBA00022837"/>
    </source>
</evidence>
<dbReference type="InterPro" id="IPR002126">
    <property type="entry name" value="Cadherin-like_dom"/>
</dbReference>
<sequence length="452" mass="49015">MVEENSGAQNEANPRSAKEIYHGQPIDGFLTTTTQEATVTIRDVNDEPPTFNKREYYASVPEGAPEGTPLPNLDLTVRDPDVGTNSAFTLRLEDVSGAFTVEPPRADGFTSVSIRVANASLDYENPNQRKFILLVIAEEEFTSPKLSSTATVTVTIIDENDNAPTFRGRESSFAASVSETASPGSPVTTLTATDRDSGRFGESGIVYQLFGNGAERFSVHNKTGVITVADCPTPGRGECLDFETRPVYFLLYKAIDDEGAGKSAVVSLKISLLDANDNPPRFVQDSYLASIDEGASRFEPRLFVKAEDPDETSLISYSIAGGNGQNLFSVDRHSGEITVANPQGLSMTKTSGDLVVLTLEASDGTYSNTTNVRISVRDVNNNAPEFEKPSYYISVQEDAPIGKTVDQTFATDDDTGINANLYYKVQKGSYDDFNIDEKTGIVTVANKLDYDR</sequence>
<dbReference type="InterPro" id="IPR015919">
    <property type="entry name" value="Cadherin-like_sf"/>
</dbReference>
<comment type="subcellular location">
    <subcellularLocation>
        <location evidence="1">Cell membrane</location>
        <topology evidence="1">Single-pass type I membrane protein</topology>
    </subcellularLocation>
</comment>
<gene>
    <name evidence="14" type="ORF">J437_LFUL012378</name>
</gene>
<keyword evidence="15" id="KW-1185">Reference proteome</keyword>
<dbReference type="PROSITE" id="PS00232">
    <property type="entry name" value="CADHERIN_1"/>
    <property type="match status" value="2"/>
</dbReference>
<evidence type="ECO:0000256" key="5">
    <source>
        <dbReference type="ARBA" id="ARBA00022737"/>
    </source>
</evidence>
<dbReference type="GO" id="GO:0005886">
    <property type="term" value="C:plasma membrane"/>
    <property type="evidence" value="ECO:0007669"/>
    <property type="project" value="UniProtKB-SubCell"/>
</dbReference>
<keyword evidence="6 11" id="KW-0106">Calcium</keyword>
<evidence type="ECO:0000256" key="11">
    <source>
        <dbReference type="PROSITE-ProRule" id="PRU00043"/>
    </source>
</evidence>
<dbReference type="Gene3D" id="2.60.40.60">
    <property type="entry name" value="Cadherins"/>
    <property type="match status" value="4"/>
</dbReference>
<name>A0A8K0KE06_LADFU</name>
<evidence type="ECO:0000256" key="12">
    <source>
        <dbReference type="SAM" id="MobiDB-lite"/>
    </source>
</evidence>
<dbReference type="FunFam" id="2.60.40.60:FF:000098">
    <property type="entry name" value="cadherin-23 isoform X1"/>
    <property type="match status" value="1"/>
</dbReference>
<evidence type="ECO:0000256" key="4">
    <source>
        <dbReference type="ARBA" id="ARBA00022729"/>
    </source>
</evidence>
<dbReference type="InterPro" id="IPR020894">
    <property type="entry name" value="Cadherin_CS"/>
</dbReference>
<dbReference type="PROSITE" id="PS50268">
    <property type="entry name" value="CADHERIN_2"/>
    <property type="match status" value="4"/>
</dbReference>
<dbReference type="GO" id="GO:0007156">
    <property type="term" value="P:homophilic cell adhesion via plasma membrane adhesion molecules"/>
    <property type="evidence" value="ECO:0007669"/>
    <property type="project" value="InterPro"/>
</dbReference>
<feature type="domain" description="Cadherin" evidence="13">
    <location>
        <begin position="169"/>
        <end position="282"/>
    </location>
</feature>
<dbReference type="PRINTS" id="PR00205">
    <property type="entry name" value="CADHERIN"/>
</dbReference>
<evidence type="ECO:0000256" key="7">
    <source>
        <dbReference type="ARBA" id="ARBA00022889"/>
    </source>
</evidence>
<feature type="domain" description="Cadherin" evidence="13">
    <location>
        <begin position="387"/>
        <end position="452"/>
    </location>
</feature>
<evidence type="ECO:0000256" key="10">
    <source>
        <dbReference type="ARBA" id="ARBA00059331"/>
    </source>
</evidence>